<dbReference type="SUPFAM" id="SSF81324">
    <property type="entry name" value="Voltage-gated potassium channels"/>
    <property type="match status" value="1"/>
</dbReference>
<keyword evidence="5 15" id="KW-0812">Transmembrane</keyword>
<dbReference type="GO" id="GO:0034702">
    <property type="term" value="C:monoatomic ion channel complex"/>
    <property type="evidence" value="ECO:0007669"/>
    <property type="project" value="UniProtKB-KW"/>
</dbReference>
<evidence type="ECO:0000256" key="9">
    <source>
        <dbReference type="ARBA" id="ARBA00023065"/>
    </source>
</evidence>
<evidence type="ECO:0000256" key="11">
    <source>
        <dbReference type="ARBA" id="ARBA00023303"/>
    </source>
</evidence>
<evidence type="ECO:0000256" key="2">
    <source>
        <dbReference type="ARBA" id="ARBA00015897"/>
    </source>
</evidence>
<sequence length="286" mass="33605">MNLERSDDVPGTEPLLPERDHSRQKSLRENLKCRMQSRNWHWFILCLVASDFFCVMTSITITFLWPEKEQEEHYVIETLSIIAFVINTVFVIEVILNLFVFGVRYFLTGSHWFIHLFDASVVIMTFLLELSLKGKEREVAGLLIVFRFWRLIKVLSSVAVGLGEYDEEKVEELEKKIEELEGELKSLLITVDQISKEDDWDESKRDRVVRGKLRVVVVVVQRKRKLLQVPVISFCELCGLNTRPSDLQSDALPTELNSRVWFFWNRNRQPDNNHPYQNNFMPISVQ</sequence>
<feature type="transmembrane region" description="Helical" evidence="15">
    <location>
        <begin position="40"/>
        <end position="66"/>
    </location>
</feature>
<dbReference type="Proteomes" id="UP000789342">
    <property type="component" value="Unassembled WGS sequence"/>
</dbReference>
<evidence type="ECO:0000256" key="7">
    <source>
        <dbReference type="ARBA" id="ARBA00022989"/>
    </source>
</evidence>
<evidence type="ECO:0000256" key="8">
    <source>
        <dbReference type="ARBA" id="ARBA00023054"/>
    </source>
</evidence>
<evidence type="ECO:0000259" key="16">
    <source>
        <dbReference type="Pfam" id="PF00520"/>
    </source>
</evidence>
<keyword evidence="7 15" id="KW-1133">Transmembrane helix</keyword>
<dbReference type="GO" id="GO:0030171">
    <property type="term" value="F:voltage-gated proton channel activity"/>
    <property type="evidence" value="ECO:0007669"/>
    <property type="project" value="InterPro"/>
</dbReference>
<keyword evidence="8 13" id="KW-0175">Coiled coil</keyword>
<dbReference type="InterPro" id="IPR031846">
    <property type="entry name" value="Hvcn1"/>
</dbReference>
<gene>
    <name evidence="17" type="ORF">AMORRO_LOCUS3756</name>
</gene>
<feature type="domain" description="Ion transport" evidence="16">
    <location>
        <begin position="38"/>
        <end position="156"/>
    </location>
</feature>
<evidence type="ECO:0000256" key="6">
    <source>
        <dbReference type="ARBA" id="ARBA00022882"/>
    </source>
</evidence>
<keyword evidence="10 15" id="KW-0472">Membrane</keyword>
<dbReference type="Pfam" id="PF00520">
    <property type="entry name" value="Ion_trans"/>
    <property type="match status" value="1"/>
</dbReference>
<comment type="caution">
    <text evidence="17">The sequence shown here is derived from an EMBL/GenBank/DDBJ whole genome shotgun (WGS) entry which is preliminary data.</text>
</comment>
<evidence type="ECO:0000313" key="18">
    <source>
        <dbReference type="Proteomes" id="UP000789342"/>
    </source>
</evidence>
<keyword evidence="3" id="KW-0813">Transport</keyword>
<evidence type="ECO:0000256" key="13">
    <source>
        <dbReference type="SAM" id="Coils"/>
    </source>
</evidence>
<protein>
    <recommendedName>
        <fullName evidence="2">Voltage-gated hydrogen channel 1</fullName>
    </recommendedName>
    <alternativeName>
        <fullName evidence="12">Hydrogen voltage-gated channel 1</fullName>
    </alternativeName>
</protein>
<dbReference type="InterPro" id="IPR005821">
    <property type="entry name" value="Ion_trans_dom"/>
</dbReference>
<accession>A0A9N8ZZ73</accession>
<dbReference type="PANTHER" id="PTHR46480">
    <property type="entry name" value="F20B24.22"/>
    <property type="match status" value="1"/>
</dbReference>
<evidence type="ECO:0000256" key="3">
    <source>
        <dbReference type="ARBA" id="ARBA00022448"/>
    </source>
</evidence>
<proteinExistence type="predicted"/>
<dbReference type="InterPro" id="IPR027359">
    <property type="entry name" value="Volt_channel_dom_sf"/>
</dbReference>
<evidence type="ECO:0000256" key="15">
    <source>
        <dbReference type="SAM" id="Phobius"/>
    </source>
</evidence>
<evidence type="ECO:0000256" key="12">
    <source>
        <dbReference type="ARBA" id="ARBA00031989"/>
    </source>
</evidence>
<name>A0A9N8ZZ73_9GLOM</name>
<dbReference type="OrthoDB" id="427456at2759"/>
<comment type="subcellular location">
    <subcellularLocation>
        <location evidence="1">Cell membrane</location>
        <topology evidence="1">Multi-pass membrane protein</topology>
    </subcellularLocation>
</comment>
<keyword evidence="4" id="KW-1003">Cell membrane</keyword>
<dbReference type="AlphaFoldDB" id="A0A9N8ZZ73"/>
<evidence type="ECO:0000256" key="4">
    <source>
        <dbReference type="ARBA" id="ARBA00022475"/>
    </source>
</evidence>
<feature type="transmembrane region" description="Helical" evidence="15">
    <location>
        <begin position="112"/>
        <end position="132"/>
    </location>
</feature>
<evidence type="ECO:0000256" key="10">
    <source>
        <dbReference type="ARBA" id="ARBA00023136"/>
    </source>
</evidence>
<feature type="transmembrane region" description="Helical" evidence="15">
    <location>
        <begin position="78"/>
        <end position="100"/>
    </location>
</feature>
<evidence type="ECO:0000313" key="17">
    <source>
        <dbReference type="EMBL" id="CAG8511607.1"/>
    </source>
</evidence>
<dbReference type="Gene3D" id="1.20.120.350">
    <property type="entry name" value="Voltage-gated potassium channels. Chain C"/>
    <property type="match status" value="1"/>
</dbReference>
<evidence type="ECO:0000256" key="5">
    <source>
        <dbReference type="ARBA" id="ARBA00022692"/>
    </source>
</evidence>
<organism evidence="17 18">
    <name type="scientific">Acaulospora morrowiae</name>
    <dbReference type="NCBI Taxonomy" id="94023"/>
    <lineage>
        <taxon>Eukaryota</taxon>
        <taxon>Fungi</taxon>
        <taxon>Fungi incertae sedis</taxon>
        <taxon>Mucoromycota</taxon>
        <taxon>Glomeromycotina</taxon>
        <taxon>Glomeromycetes</taxon>
        <taxon>Diversisporales</taxon>
        <taxon>Acaulosporaceae</taxon>
        <taxon>Acaulospora</taxon>
    </lineage>
</organism>
<dbReference type="EMBL" id="CAJVPV010001893">
    <property type="protein sequence ID" value="CAG8511607.1"/>
    <property type="molecule type" value="Genomic_DNA"/>
</dbReference>
<feature type="coiled-coil region" evidence="13">
    <location>
        <begin position="163"/>
        <end position="197"/>
    </location>
</feature>
<evidence type="ECO:0000256" key="1">
    <source>
        <dbReference type="ARBA" id="ARBA00004651"/>
    </source>
</evidence>
<reference evidence="17" key="1">
    <citation type="submission" date="2021-06" db="EMBL/GenBank/DDBJ databases">
        <authorList>
            <person name="Kallberg Y."/>
            <person name="Tangrot J."/>
            <person name="Rosling A."/>
        </authorList>
    </citation>
    <scope>NUCLEOTIDE SEQUENCE</scope>
    <source>
        <strain evidence="17">CL551</strain>
    </source>
</reference>
<dbReference type="PANTHER" id="PTHR46480:SF1">
    <property type="entry name" value="VOLTAGE-GATED HYDROGEN CHANNEL 1"/>
    <property type="match status" value="1"/>
</dbReference>
<keyword evidence="18" id="KW-1185">Reference proteome</keyword>
<keyword evidence="9" id="KW-0406">Ion transport</keyword>
<dbReference type="GO" id="GO:0005886">
    <property type="term" value="C:plasma membrane"/>
    <property type="evidence" value="ECO:0007669"/>
    <property type="project" value="UniProtKB-SubCell"/>
</dbReference>
<feature type="region of interest" description="Disordered" evidence="14">
    <location>
        <begin position="1"/>
        <end position="23"/>
    </location>
</feature>
<evidence type="ECO:0000256" key="14">
    <source>
        <dbReference type="SAM" id="MobiDB-lite"/>
    </source>
</evidence>
<keyword evidence="11" id="KW-0407">Ion channel</keyword>
<keyword evidence="6" id="KW-0851">Voltage-gated channel</keyword>